<accession>A0A2T5M4V5</accession>
<comment type="caution">
    <text evidence="1">The sequence shown here is derived from an EMBL/GenBank/DDBJ whole genome shotgun (WGS) entry which is preliminary data.</text>
</comment>
<dbReference type="GeneID" id="63816689"/>
<evidence type="ECO:0000313" key="2">
    <source>
        <dbReference type="Proteomes" id="UP000244073"/>
    </source>
</evidence>
<dbReference type="VEuPathDB" id="FungiDB:P175DRAFT_0530700"/>
<sequence length="97" mass="10932">MGFAYPVYTKTTSMLPRYPSCSHYATLKTLLVITTSHSIGWIQLVSPYLGSIPAHLFLVFFEGIFRGLYRTGALQQTTSDKTTTMQFQLVSDIAFQK</sequence>
<proteinExistence type="predicted"/>
<evidence type="ECO:0000313" key="1">
    <source>
        <dbReference type="EMBL" id="PTU23571.1"/>
    </source>
</evidence>
<protein>
    <submittedName>
        <fullName evidence="1">Uncharacterized protein</fullName>
    </submittedName>
</protein>
<reference evidence="1 2" key="1">
    <citation type="journal article" date="2018" name="Proc. Natl. Acad. Sci. U.S.A.">
        <title>Linking secondary metabolites to gene clusters through genome sequencing of six diverse Aspergillus species.</title>
        <authorList>
            <person name="Kaerboelling I."/>
            <person name="Vesth T.C."/>
            <person name="Frisvad J.C."/>
            <person name="Nybo J.L."/>
            <person name="Theobald S."/>
            <person name="Kuo A."/>
            <person name="Bowyer P."/>
            <person name="Matsuda Y."/>
            <person name="Mondo S."/>
            <person name="Lyhne E.K."/>
            <person name="Kogle M.E."/>
            <person name="Clum A."/>
            <person name="Lipzen A."/>
            <person name="Salamov A."/>
            <person name="Ngan C.Y."/>
            <person name="Daum C."/>
            <person name="Chiniquy J."/>
            <person name="Barry K."/>
            <person name="LaButti K."/>
            <person name="Haridas S."/>
            <person name="Simmons B.A."/>
            <person name="Magnuson J.K."/>
            <person name="Mortensen U.H."/>
            <person name="Larsen T.O."/>
            <person name="Grigoriev I.V."/>
            <person name="Baker S.E."/>
            <person name="Andersen M.R."/>
        </authorList>
    </citation>
    <scope>NUCLEOTIDE SEQUENCE [LARGE SCALE GENOMIC DNA]</scope>
    <source>
        <strain evidence="1 2">IBT 24754</strain>
    </source>
</reference>
<gene>
    <name evidence="1" type="ORF">P175DRAFT_0530700</name>
</gene>
<dbReference type="AlphaFoldDB" id="A0A2T5M4V5"/>
<dbReference type="Proteomes" id="UP000244073">
    <property type="component" value="Unassembled WGS sequence"/>
</dbReference>
<name>A0A2T5M4V5_9EURO</name>
<dbReference type="EMBL" id="MSFN02000002">
    <property type="protein sequence ID" value="PTU23571.1"/>
    <property type="molecule type" value="Genomic_DNA"/>
</dbReference>
<dbReference type="RefSeq" id="XP_040754963.1">
    <property type="nucleotide sequence ID" value="XM_040899807.1"/>
</dbReference>
<organism evidence="1 2">
    <name type="scientific">Aspergillus ochraceoroseus IBT 24754</name>
    <dbReference type="NCBI Taxonomy" id="1392256"/>
    <lineage>
        <taxon>Eukaryota</taxon>
        <taxon>Fungi</taxon>
        <taxon>Dikarya</taxon>
        <taxon>Ascomycota</taxon>
        <taxon>Pezizomycotina</taxon>
        <taxon>Eurotiomycetes</taxon>
        <taxon>Eurotiomycetidae</taxon>
        <taxon>Eurotiales</taxon>
        <taxon>Aspergillaceae</taxon>
        <taxon>Aspergillus</taxon>
        <taxon>Aspergillus subgen. Nidulantes</taxon>
    </lineage>
</organism>